<organism evidence="1 2">
    <name type="scientific">Arsenicibacter rosenii</name>
    <dbReference type="NCBI Taxonomy" id="1750698"/>
    <lineage>
        <taxon>Bacteria</taxon>
        <taxon>Pseudomonadati</taxon>
        <taxon>Bacteroidota</taxon>
        <taxon>Cytophagia</taxon>
        <taxon>Cytophagales</taxon>
        <taxon>Spirosomataceae</taxon>
        <taxon>Arsenicibacter</taxon>
    </lineage>
</organism>
<dbReference type="Proteomes" id="UP000181790">
    <property type="component" value="Unassembled WGS sequence"/>
</dbReference>
<dbReference type="Gene3D" id="2.60.40.10">
    <property type="entry name" value="Immunoglobulins"/>
    <property type="match status" value="1"/>
</dbReference>
<accession>A0A1S2VN48</accession>
<dbReference type="AlphaFoldDB" id="A0A1S2VN48"/>
<evidence type="ECO:0000313" key="1">
    <source>
        <dbReference type="EMBL" id="OIN60193.1"/>
    </source>
</evidence>
<name>A0A1S2VN48_9BACT</name>
<sequence>MIIPLKPIIGLVLALLVSFTGFAQDNKPLRIVLPQQPDWNVVQEGQTLRFSLKAVGTNADSVSFRLAQGQLDGMLLDSAGNFTWKPGYDIADRIQTVKTIPLLLEVHNQFGESATQSIDLKVRHVNRPPVIGELPPFYVRYRTQNVYKMDPSAVKDEDNDPIVFIPISDQMPEGSKLSSQGEMTWTLSLNQFNKLKSEKFIYIEFWVEDQPAKSRTKGRLKVEVTQMDLPPDITVVPKEQRYKVKENASVNLKFYLSDPNGDDDIAAFDFLADNQNVPKSALVKNTDNQYEFIWTPGYEFVKDPFDTLQVQITFYALDKAQNRDERKITFTVQNAINEEAKDRALYTQYRQVLVSAWNLVEQLGEKEEELKRSYRKAKKGKRNRSVANASLGAVGGITPAIIANNKSQTVQTNMRYVSAVGGTAVLTMGTLEATEVIGKSMKDLLDRYNYVLGKKTEIQNKGDVFAREFALKASRRGNDFVKRLDDFRATMSLSGLVALELDANWQNKKEATDKAIKRTFKDFTPLEEIQ</sequence>
<comment type="caution">
    <text evidence="1">The sequence shown here is derived from an EMBL/GenBank/DDBJ whole genome shotgun (WGS) entry which is preliminary data.</text>
</comment>
<keyword evidence="2" id="KW-1185">Reference proteome</keyword>
<proteinExistence type="predicted"/>
<dbReference type="EMBL" id="MORL01000002">
    <property type="protein sequence ID" value="OIN60193.1"/>
    <property type="molecule type" value="Genomic_DNA"/>
</dbReference>
<dbReference type="InterPro" id="IPR013783">
    <property type="entry name" value="Ig-like_fold"/>
</dbReference>
<evidence type="ECO:0008006" key="3">
    <source>
        <dbReference type="Google" id="ProtNLM"/>
    </source>
</evidence>
<gene>
    <name evidence="1" type="ORF">BLX24_04995</name>
</gene>
<protein>
    <recommendedName>
        <fullName evidence="3">Cadherin domain-containing protein</fullName>
    </recommendedName>
</protein>
<reference evidence="1 2" key="1">
    <citation type="submission" date="2016-10" db="EMBL/GenBank/DDBJ databases">
        <title>Arsenicibacter rosenii gen. nov., sp. nov., an efficient arsenic-methylating bacterium isolated from an arsenic-contaminated paddy soil.</title>
        <authorList>
            <person name="Huang K."/>
        </authorList>
    </citation>
    <scope>NUCLEOTIDE SEQUENCE [LARGE SCALE GENOMIC DNA]</scope>
    <source>
        <strain evidence="1 2">SM-1</strain>
    </source>
</reference>
<evidence type="ECO:0000313" key="2">
    <source>
        <dbReference type="Proteomes" id="UP000181790"/>
    </source>
</evidence>
<dbReference type="RefSeq" id="WP_071501989.1">
    <property type="nucleotide sequence ID" value="NZ_MORL01000002.1"/>
</dbReference>